<keyword evidence="4" id="KW-1185">Reference proteome</keyword>
<gene>
    <name evidence="3" type="ORF">PHMEG_00022765</name>
</gene>
<evidence type="ECO:0000313" key="3">
    <source>
        <dbReference type="EMBL" id="OWZ05187.1"/>
    </source>
</evidence>
<dbReference type="Proteomes" id="UP000198211">
    <property type="component" value="Unassembled WGS sequence"/>
</dbReference>
<comment type="caution">
    <text evidence="3">The sequence shown here is derived from an EMBL/GenBank/DDBJ whole genome shotgun (WGS) entry which is preliminary data.</text>
</comment>
<evidence type="ECO:0000313" key="4">
    <source>
        <dbReference type="Proteomes" id="UP000198211"/>
    </source>
</evidence>
<keyword evidence="2" id="KW-0732">Signal</keyword>
<feature type="chain" id="PRO_5013257146" description="RxLR effector protein" evidence="2">
    <location>
        <begin position="21"/>
        <end position="99"/>
    </location>
</feature>
<sequence>MRLTFVLTFSTFVLISVISASEVQNESTTPIPPSKLRADTNVPSPPHTRERRLGIFDWFFKSPTAAPETPPPATPSFGDNGNNDNGPFTGMFWDVNGRM</sequence>
<accession>A0A225VK86</accession>
<evidence type="ECO:0008006" key="5">
    <source>
        <dbReference type="Google" id="ProtNLM"/>
    </source>
</evidence>
<proteinExistence type="predicted"/>
<organism evidence="3 4">
    <name type="scientific">Phytophthora megakarya</name>
    <dbReference type="NCBI Taxonomy" id="4795"/>
    <lineage>
        <taxon>Eukaryota</taxon>
        <taxon>Sar</taxon>
        <taxon>Stramenopiles</taxon>
        <taxon>Oomycota</taxon>
        <taxon>Peronosporomycetes</taxon>
        <taxon>Peronosporales</taxon>
        <taxon>Peronosporaceae</taxon>
        <taxon>Phytophthora</taxon>
    </lineage>
</organism>
<feature type="signal peptide" evidence="2">
    <location>
        <begin position="1"/>
        <end position="20"/>
    </location>
</feature>
<feature type="region of interest" description="Disordered" evidence="1">
    <location>
        <begin position="23"/>
        <end position="47"/>
    </location>
</feature>
<evidence type="ECO:0000256" key="1">
    <source>
        <dbReference type="SAM" id="MobiDB-lite"/>
    </source>
</evidence>
<protein>
    <recommendedName>
        <fullName evidence="5">RxLR effector protein</fullName>
    </recommendedName>
</protein>
<dbReference type="OrthoDB" id="109131at2759"/>
<dbReference type="AlphaFoldDB" id="A0A225VK86"/>
<feature type="region of interest" description="Disordered" evidence="1">
    <location>
        <begin position="62"/>
        <end position="99"/>
    </location>
</feature>
<reference evidence="4" key="1">
    <citation type="submission" date="2017-03" db="EMBL/GenBank/DDBJ databases">
        <title>Phytopthora megakarya and P. palmivora, two closely related causual agents of cacao black pod achieved similar genome size and gene model numbers by different mechanisms.</title>
        <authorList>
            <person name="Ali S."/>
            <person name="Shao J."/>
            <person name="Larry D.J."/>
            <person name="Kronmiller B."/>
            <person name="Shen D."/>
            <person name="Strem M.D."/>
            <person name="Melnick R.L."/>
            <person name="Guiltinan M.J."/>
            <person name="Tyler B.M."/>
            <person name="Meinhardt L.W."/>
            <person name="Bailey B.A."/>
        </authorList>
    </citation>
    <scope>NUCLEOTIDE SEQUENCE [LARGE SCALE GENOMIC DNA]</scope>
    <source>
        <strain evidence="4">zdho120</strain>
    </source>
</reference>
<dbReference type="EMBL" id="NBNE01004566">
    <property type="protein sequence ID" value="OWZ05187.1"/>
    <property type="molecule type" value="Genomic_DNA"/>
</dbReference>
<evidence type="ECO:0000256" key="2">
    <source>
        <dbReference type="SAM" id="SignalP"/>
    </source>
</evidence>
<name>A0A225VK86_9STRA</name>